<dbReference type="PROSITE" id="PS00194">
    <property type="entry name" value="THIOREDOXIN_1"/>
    <property type="match status" value="1"/>
</dbReference>
<dbReference type="InterPro" id="IPR036249">
    <property type="entry name" value="Thioredoxin-like_sf"/>
</dbReference>
<protein>
    <submittedName>
        <fullName evidence="5">Thioredoxin domain-containing protein 5</fullName>
    </submittedName>
</protein>
<dbReference type="PANTHER" id="PTHR45672:SF3">
    <property type="entry name" value="THIOREDOXIN DOMAIN-CONTAINING PROTEIN 5"/>
    <property type="match status" value="1"/>
</dbReference>
<dbReference type="AlphaFoldDB" id="A0A8D8V2H5"/>
<dbReference type="PRINTS" id="PR00421">
    <property type="entry name" value="THIOREDOXIN"/>
</dbReference>
<dbReference type="InterPro" id="IPR051063">
    <property type="entry name" value="PDI"/>
</dbReference>
<dbReference type="InterPro" id="IPR013766">
    <property type="entry name" value="Thioredoxin_domain"/>
</dbReference>
<dbReference type="GO" id="GO:0006457">
    <property type="term" value="P:protein folding"/>
    <property type="evidence" value="ECO:0007669"/>
    <property type="project" value="TreeGrafter"/>
</dbReference>
<name>A0A8D8V2H5_9HEMI</name>
<dbReference type="Gene3D" id="3.40.30.10">
    <property type="entry name" value="Glutaredoxin"/>
    <property type="match status" value="1"/>
</dbReference>
<dbReference type="SUPFAM" id="SSF52833">
    <property type="entry name" value="Thioredoxin-like"/>
    <property type="match status" value="1"/>
</dbReference>
<reference evidence="5" key="1">
    <citation type="submission" date="2021-05" db="EMBL/GenBank/DDBJ databases">
        <authorList>
            <person name="Alioto T."/>
            <person name="Alioto T."/>
            <person name="Gomez Garrido J."/>
        </authorList>
    </citation>
    <scope>NUCLEOTIDE SEQUENCE</scope>
</reference>
<comment type="similarity">
    <text evidence="1">Belongs to the protein disulfide isomerase family.</text>
</comment>
<evidence type="ECO:0000313" key="5">
    <source>
        <dbReference type="EMBL" id="CAG6713352.1"/>
    </source>
</evidence>
<evidence type="ECO:0000256" key="3">
    <source>
        <dbReference type="SAM" id="MobiDB-lite"/>
    </source>
</evidence>
<organism evidence="5">
    <name type="scientific">Cacopsylla melanoneura</name>
    <dbReference type="NCBI Taxonomy" id="428564"/>
    <lineage>
        <taxon>Eukaryota</taxon>
        <taxon>Metazoa</taxon>
        <taxon>Ecdysozoa</taxon>
        <taxon>Arthropoda</taxon>
        <taxon>Hexapoda</taxon>
        <taxon>Insecta</taxon>
        <taxon>Pterygota</taxon>
        <taxon>Neoptera</taxon>
        <taxon>Paraneoptera</taxon>
        <taxon>Hemiptera</taxon>
        <taxon>Sternorrhyncha</taxon>
        <taxon>Psylloidea</taxon>
        <taxon>Psyllidae</taxon>
        <taxon>Psyllinae</taxon>
        <taxon>Cacopsylla</taxon>
    </lineage>
</organism>
<dbReference type="EMBL" id="HBUF01350555">
    <property type="protein sequence ID" value="CAG6713353.1"/>
    <property type="molecule type" value="Transcribed_RNA"/>
</dbReference>
<feature type="compositionally biased region" description="Basic and acidic residues" evidence="3">
    <location>
        <begin position="1"/>
        <end position="11"/>
    </location>
</feature>
<evidence type="ECO:0000259" key="4">
    <source>
        <dbReference type="PROSITE" id="PS51352"/>
    </source>
</evidence>
<evidence type="ECO:0000256" key="2">
    <source>
        <dbReference type="ARBA" id="ARBA00022729"/>
    </source>
</evidence>
<proteinExistence type="inferred from homology"/>
<evidence type="ECO:0000256" key="1">
    <source>
        <dbReference type="ARBA" id="ARBA00006347"/>
    </source>
</evidence>
<dbReference type="EMBL" id="HBUF01350554">
    <property type="protein sequence ID" value="CAG6713352.1"/>
    <property type="molecule type" value="Transcribed_RNA"/>
</dbReference>
<dbReference type="GO" id="GO:0003756">
    <property type="term" value="F:protein disulfide isomerase activity"/>
    <property type="evidence" value="ECO:0007669"/>
    <property type="project" value="TreeGrafter"/>
</dbReference>
<keyword evidence="2" id="KW-0732">Signal</keyword>
<sequence length="140" mass="15802">MMGDQTKKTEASETDSTNEIPVKQEPVVSLTSENFNDVTKSGIVFIKFFAPWCGHCKRLAPTWEELGSKLLDNNHGIVIGKVDCTQKLSESLCNQEGVDGFPSLYVYKNGVRISEYNGSRDLEELYQFIIKHKVESHDEL</sequence>
<accession>A0A8D8V2H5</accession>
<dbReference type="PANTHER" id="PTHR45672">
    <property type="entry name" value="PROTEIN DISULFIDE-ISOMERASE C17H9.14C-RELATED"/>
    <property type="match status" value="1"/>
</dbReference>
<feature type="domain" description="Thioredoxin" evidence="4">
    <location>
        <begin position="1"/>
        <end position="134"/>
    </location>
</feature>
<feature type="region of interest" description="Disordered" evidence="3">
    <location>
        <begin position="1"/>
        <end position="23"/>
    </location>
</feature>
<dbReference type="GO" id="GO:0005783">
    <property type="term" value="C:endoplasmic reticulum"/>
    <property type="evidence" value="ECO:0007669"/>
    <property type="project" value="TreeGrafter"/>
</dbReference>
<dbReference type="InterPro" id="IPR017937">
    <property type="entry name" value="Thioredoxin_CS"/>
</dbReference>
<dbReference type="PROSITE" id="PS51352">
    <property type="entry name" value="THIOREDOXIN_2"/>
    <property type="match status" value="1"/>
</dbReference>
<dbReference type="Pfam" id="PF00085">
    <property type="entry name" value="Thioredoxin"/>
    <property type="match status" value="1"/>
</dbReference>